<dbReference type="EMBL" id="JAVIJP010000099">
    <property type="protein sequence ID" value="KAL3615825.1"/>
    <property type="molecule type" value="Genomic_DNA"/>
</dbReference>
<evidence type="ECO:0000256" key="2">
    <source>
        <dbReference type="PROSITE-ProRule" id="PRU00035"/>
    </source>
</evidence>
<gene>
    <name evidence="6" type="ORF">CASFOL_040119</name>
</gene>
<feature type="region of interest" description="Disordered" evidence="4">
    <location>
        <begin position="219"/>
        <end position="244"/>
    </location>
</feature>
<dbReference type="Pfam" id="PF00439">
    <property type="entry name" value="Bromodomain"/>
    <property type="match status" value="1"/>
</dbReference>
<dbReference type="PROSITE" id="PS50014">
    <property type="entry name" value="BROMODOMAIN_2"/>
    <property type="match status" value="1"/>
</dbReference>
<evidence type="ECO:0000313" key="7">
    <source>
        <dbReference type="Proteomes" id="UP001632038"/>
    </source>
</evidence>
<evidence type="ECO:0000256" key="1">
    <source>
        <dbReference type="ARBA" id="ARBA00023117"/>
    </source>
</evidence>
<dbReference type="Proteomes" id="UP001632038">
    <property type="component" value="Unassembled WGS sequence"/>
</dbReference>
<dbReference type="PRINTS" id="PR00503">
    <property type="entry name" value="BROMODOMAIN"/>
</dbReference>
<comment type="caution">
    <text evidence="6">The sequence shown here is derived from an EMBL/GenBank/DDBJ whole genome shotgun (WGS) entry which is preliminary data.</text>
</comment>
<dbReference type="InterPro" id="IPR036427">
    <property type="entry name" value="Bromodomain-like_sf"/>
</dbReference>
<dbReference type="Gene3D" id="1.20.920.10">
    <property type="entry name" value="Bromodomain-like"/>
    <property type="match status" value="1"/>
</dbReference>
<evidence type="ECO:0000256" key="4">
    <source>
        <dbReference type="SAM" id="MobiDB-lite"/>
    </source>
</evidence>
<keyword evidence="7" id="KW-1185">Reference proteome</keyword>
<accession>A0ABD3BEL7</accession>
<reference evidence="7" key="1">
    <citation type="journal article" date="2024" name="IScience">
        <title>Strigolactones Initiate the Formation of Haustorium-like Structures in Castilleja.</title>
        <authorList>
            <person name="Buerger M."/>
            <person name="Peterson D."/>
            <person name="Chory J."/>
        </authorList>
    </citation>
    <scope>NUCLEOTIDE SEQUENCE [LARGE SCALE GENOMIC DNA]</scope>
</reference>
<organism evidence="6 7">
    <name type="scientific">Castilleja foliolosa</name>
    <dbReference type="NCBI Taxonomy" id="1961234"/>
    <lineage>
        <taxon>Eukaryota</taxon>
        <taxon>Viridiplantae</taxon>
        <taxon>Streptophyta</taxon>
        <taxon>Embryophyta</taxon>
        <taxon>Tracheophyta</taxon>
        <taxon>Spermatophyta</taxon>
        <taxon>Magnoliopsida</taxon>
        <taxon>eudicotyledons</taxon>
        <taxon>Gunneridae</taxon>
        <taxon>Pentapetalae</taxon>
        <taxon>asterids</taxon>
        <taxon>lamiids</taxon>
        <taxon>Lamiales</taxon>
        <taxon>Orobanchaceae</taxon>
        <taxon>Pedicularideae</taxon>
        <taxon>Castillejinae</taxon>
        <taxon>Castilleja</taxon>
    </lineage>
</organism>
<sequence>MPSSYQYMLQCLAGRRSPRISALDASKEEQKQLARTAKINKRKFDDSSAFTTVSKLAKQVWKGRDNSKDDQSSDNCEVEWRAGRIRENQNHDAGKASELPAKHTLELVLDTLQRRDTYEIFAQPVDPNEVEDYREIIKEPMDFGTMRAKLHEGMYQNLEQFEHDVFLIPENAMHFNSSSTVYFKTARALHELANKVFHALRTDPENFVSEFSGTRRRSMRKALSISTDPKDTSKGTTTYRRGMKKNNNRPIYATEFVSGRLCEVDNRKEYEELRTSLYDHQHMNNTLQLLPLMNEEEIRYKDSLMSFVKDLGPTAQMVARRKLLSLLGEQHQPDEAMKLAPNNDASSSFKTFRDFAPLSGAASSNPFLILKKTATQNMIDLTQEDEDEEDEKEEANHDINKENHQEKFEICPTPSPADVTLSTSRNNRVAKKDRVSTRNVRPVILALEYTQYNANATEYKPRNKKNSLAMGLPPRPPKKAADQQPLSRQFTFDLPFLKARLDQMSTVPSSSAAVINKHLFHYNNSSNNYKSNSSLMDSNLALQL</sequence>
<protein>
    <recommendedName>
        <fullName evidence="5">Bromo domain-containing protein</fullName>
    </recommendedName>
</protein>
<dbReference type="PANTHER" id="PTHR22881:SF26">
    <property type="entry name" value="BROMODOMAIN CONTAINING PROTEIN, EXPRESSED"/>
    <property type="match status" value="1"/>
</dbReference>
<proteinExistence type="predicted"/>
<evidence type="ECO:0000313" key="6">
    <source>
        <dbReference type="EMBL" id="KAL3615825.1"/>
    </source>
</evidence>
<dbReference type="InterPro" id="IPR001487">
    <property type="entry name" value="Bromodomain"/>
</dbReference>
<dbReference type="SUPFAM" id="SSF47370">
    <property type="entry name" value="Bromodomain"/>
    <property type="match status" value="1"/>
</dbReference>
<keyword evidence="1 2" id="KW-0103">Bromodomain</keyword>
<feature type="region of interest" description="Disordered" evidence="4">
    <location>
        <begin position="461"/>
        <end position="485"/>
    </location>
</feature>
<feature type="coiled-coil region" evidence="3">
    <location>
        <begin position="371"/>
        <end position="405"/>
    </location>
</feature>
<name>A0ABD3BEL7_9LAMI</name>
<keyword evidence="3" id="KW-0175">Coiled coil</keyword>
<evidence type="ECO:0000256" key="3">
    <source>
        <dbReference type="SAM" id="Coils"/>
    </source>
</evidence>
<dbReference type="CDD" id="cd04369">
    <property type="entry name" value="Bromodomain"/>
    <property type="match status" value="1"/>
</dbReference>
<dbReference type="AlphaFoldDB" id="A0ABD3BEL7"/>
<dbReference type="SMART" id="SM00297">
    <property type="entry name" value="BROMO"/>
    <property type="match status" value="1"/>
</dbReference>
<feature type="domain" description="Bromo" evidence="5">
    <location>
        <begin position="113"/>
        <end position="183"/>
    </location>
</feature>
<evidence type="ECO:0000259" key="5">
    <source>
        <dbReference type="PROSITE" id="PS50014"/>
    </source>
</evidence>
<dbReference type="PANTHER" id="PTHR22881">
    <property type="entry name" value="BROMODOMAIN CONTAINING PROTEIN"/>
    <property type="match status" value="1"/>
</dbReference>
<dbReference type="InterPro" id="IPR051831">
    <property type="entry name" value="Bromodomain_contain_prot"/>
</dbReference>